<keyword evidence="8" id="KW-0539">Nucleus</keyword>
<evidence type="ECO:0000256" key="11">
    <source>
        <dbReference type="SAM" id="MobiDB-lite"/>
    </source>
</evidence>
<proteinExistence type="inferred from homology"/>
<evidence type="ECO:0000256" key="9">
    <source>
        <dbReference type="ARBA" id="ARBA00061403"/>
    </source>
</evidence>
<comment type="caution">
    <text evidence="14">The sequence shown here is derived from an EMBL/GenBank/DDBJ whole genome shotgun (WGS) entry which is preliminary data.</text>
</comment>
<feature type="domain" description="Bromo" evidence="12">
    <location>
        <begin position="27"/>
        <end position="95"/>
    </location>
</feature>
<dbReference type="PROSITE" id="PS51038">
    <property type="entry name" value="BAH"/>
    <property type="match status" value="1"/>
</dbReference>
<dbReference type="Pfam" id="PF00439">
    <property type="entry name" value="Bromodomain"/>
    <property type="match status" value="2"/>
</dbReference>
<feature type="region of interest" description="Disordered" evidence="11">
    <location>
        <begin position="185"/>
        <end position="209"/>
    </location>
</feature>
<keyword evidence="15" id="KW-1185">Reference proteome</keyword>
<evidence type="ECO:0000313" key="15">
    <source>
        <dbReference type="Proteomes" id="UP000774326"/>
    </source>
</evidence>
<evidence type="ECO:0000313" key="14">
    <source>
        <dbReference type="EMBL" id="KAH3682558.1"/>
    </source>
</evidence>
<accession>A0A9P8Q1L3</accession>
<dbReference type="SMART" id="SM00439">
    <property type="entry name" value="BAH"/>
    <property type="match status" value="1"/>
</dbReference>
<keyword evidence="5" id="KW-0805">Transcription regulation</keyword>
<evidence type="ECO:0000256" key="6">
    <source>
        <dbReference type="ARBA" id="ARBA00023117"/>
    </source>
</evidence>
<dbReference type="GO" id="GO:0006338">
    <property type="term" value="P:chromatin remodeling"/>
    <property type="evidence" value="ECO:0007669"/>
    <property type="project" value="InterPro"/>
</dbReference>
<dbReference type="InterPro" id="IPR043151">
    <property type="entry name" value="BAH_sf"/>
</dbReference>
<evidence type="ECO:0000256" key="8">
    <source>
        <dbReference type="ARBA" id="ARBA00023242"/>
    </source>
</evidence>
<dbReference type="GO" id="GO:0006368">
    <property type="term" value="P:transcription elongation by RNA polymerase II"/>
    <property type="evidence" value="ECO:0007669"/>
    <property type="project" value="TreeGrafter"/>
</dbReference>
<evidence type="ECO:0000256" key="1">
    <source>
        <dbReference type="ARBA" id="ARBA00004123"/>
    </source>
</evidence>
<keyword evidence="3" id="KW-0677">Repeat</keyword>
<dbReference type="CDD" id="cd04717">
    <property type="entry name" value="BAH_polybromo"/>
    <property type="match status" value="1"/>
</dbReference>
<keyword evidence="6 10" id="KW-0103">Bromodomain</keyword>
<evidence type="ECO:0000256" key="4">
    <source>
        <dbReference type="ARBA" id="ARBA00022853"/>
    </source>
</evidence>
<gene>
    <name evidence="14" type="ORF">WICPIJ_006470</name>
</gene>
<dbReference type="FunFam" id="2.30.30.490:FF:000016">
    <property type="entry name" value="RSC complex member"/>
    <property type="match status" value="1"/>
</dbReference>
<reference evidence="14" key="2">
    <citation type="submission" date="2021-01" db="EMBL/GenBank/DDBJ databases">
        <authorList>
            <person name="Schikora-Tamarit M.A."/>
        </authorList>
    </citation>
    <scope>NUCLEOTIDE SEQUENCE</scope>
    <source>
        <strain evidence="14">CBS2887</strain>
    </source>
</reference>
<dbReference type="InterPro" id="IPR001025">
    <property type="entry name" value="BAH_dom"/>
</dbReference>
<evidence type="ECO:0000259" key="13">
    <source>
        <dbReference type="PROSITE" id="PS51038"/>
    </source>
</evidence>
<dbReference type="AlphaFoldDB" id="A0A9P8Q1L3"/>
<dbReference type="Gene3D" id="2.30.30.490">
    <property type="match status" value="1"/>
</dbReference>
<dbReference type="SUPFAM" id="SSF47370">
    <property type="entry name" value="Bromodomain"/>
    <property type="match status" value="2"/>
</dbReference>
<dbReference type="GO" id="GO:0016586">
    <property type="term" value="C:RSC-type complex"/>
    <property type="evidence" value="ECO:0007669"/>
    <property type="project" value="InterPro"/>
</dbReference>
<dbReference type="PRINTS" id="PR00503">
    <property type="entry name" value="BROMODOMAIN"/>
</dbReference>
<reference evidence="14" key="1">
    <citation type="journal article" date="2021" name="Open Biol.">
        <title>Shared evolutionary footprints suggest mitochondrial oxidative damage underlies multiple complex I losses in fungi.</title>
        <authorList>
            <person name="Schikora-Tamarit M.A."/>
            <person name="Marcet-Houben M."/>
            <person name="Nosek J."/>
            <person name="Gabaldon T."/>
        </authorList>
    </citation>
    <scope>NUCLEOTIDE SEQUENCE</scope>
    <source>
        <strain evidence="14">CBS2887</strain>
    </source>
</reference>
<dbReference type="PANTHER" id="PTHR16062:SF21">
    <property type="entry name" value="CHROMATIN STRUCTURE-REMODELING COMPLEX SUBUNIT RSC1-RELATED"/>
    <property type="match status" value="1"/>
</dbReference>
<evidence type="ECO:0000256" key="3">
    <source>
        <dbReference type="ARBA" id="ARBA00022737"/>
    </source>
</evidence>
<dbReference type="InterPro" id="IPR001487">
    <property type="entry name" value="Bromodomain"/>
</dbReference>
<keyword evidence="4" id="KW-0156">Chromatin regulator</keyword>
<dbReference type="OrthoDB" id="1742084at2759"/>
<evidence type="ECO:0000256" key="7">
    <source>
        <dbReference type="ARBA" id="ARBA00023163"/>
    </source>
</evidence>
<evidence type="ECO:0000256" key="10">
    <source>
        <dbReference type="PROSITE-ProRule" id="PRU00035"/>
    </source>
</evidence>
<comment type="similarity">
    <text evidence="9">Belongs to the RSC1 family.</text>
</comment>
<evidence type="ECO:0000259" key="12">
    <source>
        <dbReference type="PROSITE" id="PS50014"/>
    </source>
</evidence>
<dbReference type="Gene3D" id="1.20.920.10">
    <property type="entry name" value="Bromodomain-like"/>
    <property type="match status" value="2"/>
</dbReference>
<dbReference type="Pfam" id="PF01426">
    <property type="entry name" value="BAH"/>
    <property type="match status" value="1"/>
</dbReference>
<dbReference type="SMART" id="SM00297">
    <property type="entry name" value="BROMO"/>
    <property type="match status" value="2"/>
</dbReference>
<dbReference type="Proteomes" id="UP000774326">
    <property type="component" value="Unassembled WGS sequence"/>
</dbReference>
<keyword evidence="7" id="KW-0804">Transcription</keyword>
<dbReference type="EMBL" id="JAEUBG010003613">
    <property type="protein sequence ID" value="KAH3682558.1"/>
    <property type="molecule type" value="Genomic_DNA"/>
</dbReference>
<dbReference type="PANTHER" id="PTHR16062">
    <property type="entry name" value="SWI/SNF-RELATED"/>
    <property type="match status" value="1"/>
</dbReference>
<evidence type="ECO:0000256" key="2">
    <source>
        <dbReference type="ARBA" id="ARBA00022553"/>
    </source>
</evidence>
<feature type="domain" description="Bromo" evidence="12">
    <location>
        <begin position="232"/>
        <end position="302"/>
    </location>
</feature>
<sequence length="755" mass="86016">MSKELSVQAKKIKQLFDDIFKIRDTLTGQEIYFIFNTVPDKKLYPDYFQIINTPTSLNSIKKRYATYPSPNDFIKDVAQIVWNAKTYNQTGSDVYRFAEQLDTYLKETVIPKLSKSGYDVGYPDLTPITQHFAGTLYPYGTVPPAPAAPVLSAASVDELSFQNTRQGTPMTNDEGSVILEDATDHDYSRRSRGSTAADHSAFKRGRPPVIDKPFEQRIKNSLKALKKERDRNNNLVTSFFEKLPDKRDFPEYFNVIASPISLDEIRKKIKQRKYKDVIGFIEDINLMLGNAKVFNEDTSPVYQQALDFERMFRSAIDEELARPDSEYIQSDSLRIPLDRLEVNGIEYKIGDWVLISNPNDANKPTVAQLFRIWETEKGQRWINACWYLRPEQTVHRVDRLFLENEVFKSGQYRDHPCEEIIGHCFVSFFTRYQRGTPAFQLKGPMFICEFRYNDNDKNFNKIRTWKACLPDEVRDQEDLYTPLPNMRIFTKHESPLKKLLPANAHLDMPIPEPVYAAPNAPPLHGAVYLRGVDESDDLGQYANSPTFPKYIIRPNDPPSNEDRIIPTPQTNVIKQQLKKVADLSQSPAPLGVSGFPVPPQMPAAVPQIQVQHFAHQPVYHATPSYAPPTASTSFTLPISINQNSSGVLRMDATNNARRIGNNSIVQTAPVVTEGPLIWFRSASLNIQNRFIPDMPKTQLNRIAKRDLEDDYEENEDDDFVTRPGNGIAGSVRLGHSAAYIAHKLRKLNEQGADQE</sequence>
<dbReference type="PROSITE" id="PS50014">
    <property type="entry name" value="BROMODOMAIN_2"/>
    <property type="match status" value="2"/>
</dbReference>
<protein>
    <submittedName>
        <fullName evidence="14">Uncharacterized protein</fullName>
    </submittedName>
</protein>
<evidence type="ECO:0000256" key="5">
    <source>
        <dbReference type="ARBA" id="ARBA00023015"/>
    </source>
</evidence>
<keyword evidence="2" id="KW-0597">Phosphoprotein</keyword>
<organism evidence="14 15">
    <name type="scientific">Wickerhamomyces pijperi</name>
    <name type="common">Yeast</name>
    <name type="synonym">Pichia pijperi</name>
    <dbReference type="NCBI Taxonomy" id="599730"/>
    <lineage>
        <taxon>Eukaryota</taxon>
        <taxon>Fungi</taxon>
        <taxon>Dikarya</taxon>
        <taxon>Ascomycota</taxon>
        <taxon>Saccharomycotina</taxon>
        <taxon>Saccharomycetes</taxon>
        <taxon>Phaffomycetales</taxon>
        <taxon>Wickerhamomycetaceae</taxon>
        <taxon>Wickerhamomyces</taxon>
    </lineage>
</organism>
<name>A0A9P8Q1L3_WICPI</name>
<dbReference type="InterPro" id="IPR037382">
    <property type="entry name" value="Rsc/polybromo"/>
</dbReference>
<dbReference type="GO" id="GO:0003682">
    <property type="term" value="F:chromatin binding"/>
    <property type="evidence" value="ECO:0007669"/>
    <property type="project" value="InterPro"/>
</dbReference>
<dbReference type="InterPro" id="IPR036427">
    <property type="entry name" value="Bromodomain-like_sf"/>
</dbReference>
<feature type="domain" description="BAH" evidence="13">
    <location>
        <begin position="345"/>
        <end position="463"/>
    </location>
</feature>
<comment type="subcellular location">
    <subcellularLocation>
        <location evidence="1">Nucleus</location>
    </subcellularLocation>
</comment>